<evidence type="ECO:0000313" key="2">
    <source>
        <dbReference type="Proteomes" id="UP000315730"/>
    </source>
</evidence>
<gene>
    <name evidence="1" type="ORF">KVA01_20210</name>
</gene>
<name>A0A4Y4D5J6_KOCVA</name>
<dbReference type="Proteomes" id="UP000315730">
    <property type="component" value="Unassembled WGS sequence"/>
</dbReference>
<dbReference type="RefSeq" id="WP_267899944.1">
    <property type="nucleotide sequence ID" value="NZ_BJNW01000018.1"/>
</dbReference>
<reference evidence="1 2" key="1">
    <citation type="submission" date="2019-06" db="EMBL/GenBank/DDBJ databases">
        <title>Whole genome shotgun sequence of Kocuria varians NBRC 15358.</title>
        <authorList>
            <person name="Hosoyama A."/>
            <person name="Uohara A."/>
            <person name="Ohji S."/>
            <person name="Ichikawa N."/>
        </authorList>
    </citation>
    <scope>NUCLEOTIDE SEQUENCE [LARGE SCALE GENOMIC DNA]</scope>
    <source>
        <strain evidence="1 2">NBRC 15358</strain>
    </source>
</reference>
<dbReference type="EMBL" id="BJNW01000018">
    <property type="protein sequence ID" value="GEC99866.1"/>
    <property type="molecule type" value="Genomic_DNA"/>
</dbReference>
<accession>A0A4Y4D5J6</accession>
<dbReference type="AlphaFoldDB" id="A0A4Y4D5J6"/>
<evidence type="ECO:0000313" key="1">
    <source>
        <dbReference type="EMBL" id="GEC99866.1"/>
    </source>
</evidence>
<keyword evidence="2" id="KW-1185">Reference proteome</keyword>
<organism evidence="1 2">
    <name type="scientific">Kocuria varians</name>
    <name type="common">Micrococcus varians</name>
    <dbReference type="NCBI Taxonomy" id="1272"/>
    <lineage>
        <taxon>Bacteria</taxon>
        <taxon>Bacillati</taxon>
        <taxon>Actinomycetota</taxon>
        <taxon>Actinomycetes</taxon>
        <taxon>Micrococcales</taxon>
        <taxon>Micrococcaceae</taxon>
        <taxon>Kocuria</taxon>
    </lineage>
</organism>
<protein>
    <submittedName>
        <fullName evidence="1">Uncharacterized protein</fullName>
    </submittedName>
</protein>
<comment type="caution">
    <text evidence="1">The sequence shown here is derived from an EMBL/GenBank/DDBJ whole genome shotgun (WGS) entry which is preliminary data.</text>
</comment>
<proteinExistence type="predicted"/>
<dbReference type="STRING" id="1272.GCA_900014985_01048"/>
<sequence length="40" mass="4286">MKSRIAAVIAVAGLSVVALKSWREAEAKREAWNSAVDSVD</sequence>